<dbReference type="AlphaFoldDB" id="A0AA38XE49"/>
<name>A0AA38XE49_9EURO</name>
<proteinExistence type="inferred from homology"/>
<reference evidence="4" key="1">
    <citation type="submission" date="2022-10" db="EMBL/GenBank/DDBJ databases">
        <title>Culturing micro-colonial fungi from biological soil crusts in the Mojave desert and describing Neophaeococcomyces mojavensis, and introducing the new genera and species Taxawa tesnikishii.</title>
        <authorList>
            <person name="Kurbessoian T."/>
            <person name="Stajich J.E."/>
        </authorList>
    </citation>
    <scope>NUCLEOTIDE SEQUENCE</scope>
    <source>
        <strain evidence="4">TK_35</strain>
    </source>
</reference>
<dbReference type="Gene3D" id="3.40.50.720">
    <property type="entry name" value="NAD(P)-binding Rossmann-like Domain"/>
    <property type="match status" value="1"/>
</dbReference>
<accession>A0AA38XE49</accession>
<dbReference type="FunFam" id="3.40.50.720:FF:000191">
    <property type="entry name" value="Methylglyoxal reductase (NADPH-dependent)"/>
    <property type="match status" value="1"/>
</dbReference>
<dbReference type="Proteomes" id="UP001172681">
    <property type="component" value="Unassembled WGS sequence"/>
</dbReference>
<dbReference type="SUPFAM" id="SSF51735">
    <property type="entry name" value="NAD(P)-binding Rossmann-fold domains"/>
    <property type="match status" value="1"/>
</dbReference>
<evidence type="ECO:0000313" key="5">
    <source>
        <dbReference type="Proteomes" id="UP001172681"/>
    </source>
</evidence>
<keyword evidence="1 4" id="KW-0560">Oxidoreductase</keyword>
<dbReference type="CDD" id="cd05227">
    <property type="entry name" value="AR_SDR_e"/>
    <property type="match status" value="1"/>
</dbReference>
<keyword evidence="5" id="KW-1185">Reference proteome</keyword>
<dbReference type="InterPro" id="IPR050425">
    <property type="entry name" value="NAD(P)_dehydrat-like"/>
</dbReference>
<organism evidence="4 5">
    <name type="scientific">Knufia peltigerae</name>
    <dbReference type="NCBI Taxonomy" id="1002370"/>
    <lineage>
        <taxon>Eukaryota</taxon>
        <taxon>Fungi</taxon>
        <taxon>Dikarya</taxon>
        <taxon>Ascomycota</taxon>
        <taxon>Pezizomycotina</taxon>
        <taxon>Eurotiomycetes</taxon>
        <taxon>Chaetothyriomycetidae</taxon>
        <taxon>Chaetothyriales</taxon>
        <taxon>Trichomeriaceae</taxon>
        <taxon>Knufia</taxon>
    </lineage>
</organism>
<evidence type="ECO:0000313" key="4">
    <source>
        <dbReference type="EMBL" id="KAJ9611802.1"/>
    </source>
</evidence>
<dbReference type="PANTHER" id="PTHR10366">
    <property type="entry name" value="NAD DEPENDENT EPIMERASE/DEHYDRATASE"/>
    <property type="match status" value="1"/>
</dbReference>
<dbReference type="InterPro" id="IPR036291">
    <property type="entry name" value="NAD(P)-bd_dom_sf"/>
</dbReference>
<dbReference type="GO" id="GO:0043892">
    <property type="term" value="F:methylglyoxal reductase (NADPH) activity"/>
    <property type="evidence" value="ECO:0007669"/>
    <property type="project" value="UniProtKB-EC"/>
</dbReference>
<evidence type="ECO:0000259" key="3">
    <source>
        <dbReference type="Pfam" id="PF01370"/>
    </source>
</evidence>
<evidence type="ECO:0000256" key="1">
    <source>
        <dbReference type="ARBA" id="ARBA00023002"/>
    </source>
</evidence>
<dbReference type="EC" id="1.1.1.283" evidence="4"/>
<dbReference type="EMBL" id="JAPDRN010000225">
    <property type="protein sequence ID" value="KAJ9611802.1"/>
    <property type="molecule type" value="Genomic_DNA"/>
</dbReference>
<feature type="domain" description="NAD-dependent epimerase/dehydratase" evidence="3">
    <location>
        <begin position="5"/>
        <end position="258"/>
    </location>
</feature>
<protein>
    <submittedName>
        <fullName evidence="4">Glycine-rich RNA-binding protein 2, mitochondrial</fullName>
        <ecNumber evidence="4">1.1.1.283</ecNumber>
    </submittedName>
</protein>
<dbReference type="PANTHER" id="PTHR10366:SF564">
    <property type="entry name" value="STEROL-4-ALPHA-CARBOXYLATE 3-DEHYDROGENASE, DECARBOXYLATING"/>
    <property type="match status" value="1"/>
</dbReference>
<dbReference type="Pfam" id="PF01370">
    <property type="entry name" value="Epimerase"/>
    <property type="match status" value="1"/>
</dbReference>
<gene>
    <name evidence="4" type="primary">GRP2_5</name>
    <name evidence="4" type="ORF">H2204_015188</name>
</gene>
<evidence type="ECO:0000256" key="2">
    <source>
        <dbReference type="ARBA" id="ARBA00023445"/>
    </source>
</evidence>
<dbReference type="InterPro" id="IPR001509">
    <property type="entry name" value="Epimerase_deHydtase"/>
</dbReference>
<comment type="similarity">
    <text evidence="2">Belongs to the NAD(P)-dependent epimerase/dehydratase family. Dihydroflavonol-4-reductase subfamily.</text>
</comment>
<comment type="caution">
    <text evidence="4">The sequence shown here is derived from an EMBL/GenBank/DDBJ whole genome shotgun (WGS) entry which is preliminary data.</text>
</comment>
<sequence length="339" mass="37277">MTRTLLTGGSGFIAAHILDALLKRGHSVVTTVRSRQKAEQIATSHPGVSKKNLDFVIVPDISAPDAFDQAVISDPPFETVIHTASPFHFRVDDVKKDLLDPAINGTVGLLKAVRNHAPSVKRVVVTSSGAAILDFSKPQTYTFTDADWNNMTWEEAISNPLNAYRASKVFSEKAAWDFVEREKPQYSLASINPPMVYGPVVHYINDLDGLNTSNERIRDIAFGKAKDGCPLTGVFLWVDVRDLALAHVLAMEKPEAAGQRFLVSPGHYSNKDIVKGIWEAFPELREGLPMGDALTPGAFPPEGWYGYDSTKSKKVLGVTYRPLKECIIDTVNSLKPFVK</sequence>